<dbReference type="Pfam" id="PF09754">
    <property type="entry name" value="PAC2"/>
    <property type="match status" value="1"/>
</dbReference>
<reference evidence="1 2" key="1">
    <citation type="submission" date="2014-03" db="EMBL/GenBank/DDBJ databases">
        <title>Genomics of Bifidobacteria.</title>
        <authorList>
            <person name="Ventura M."/>
            <person name="Milani C."/>
            <person name="Lugli G.A."/>
        </authorList>
    </citation>
    <scope>NUCLEOTIDE SEQUENCE [LARGE SCALE GENOMIC DNA]</scope>
    <source>
        <strain evidence="1 2">DSM 22767</strain>
    </source>
</reference>
<dbReference type="STRING" id="1437606.BBOH_0022"/>
<dbReference type="PIRSF" id="PIRSF028754">
    <property type="entry name" value="UCP028754"/>
    <property type="match status" value="1"/>
</dbReference>
<name>A0A086ZJ53_9BIFI</name>
<dbReference type="EMBL" id="JGYP01000001">
    <property type="protein sequence ID" value="KFI46553.1"/>
    <property type="molecule type" value="Genomic_DNA"/>
</dbReference>
<dbReference type="AlphaFoldDB" id="A0A086ZJ53"/>
<dbReference type="InterPro" id="IPR008492">
    <property type="entry name" value="Rv2714-like"/>
</dbReference>
<gene>
    <name evidence="1" type="ORF">BBOH_0022</name>
</gene>
<keyword evidence="2" id="KW-1185">Reference proteome</keyword>
<accession>A0A086ZJ53</accession>
<organism evidence="1 2">
    <name type="scientific">Bifidobacterium bohemicum DSM 22767</name>
    <dbReference type="NCBI Taxonomy" id="1437606"/>
    <lineage>
        <taxon>Bacteria</taxon>
        <taxon>Bacillati</taxon>
        <taxon>Actinomycetota</taxon>
        <taxon>Actinomycetes</taxon>
        <taxon>Bifidobacteriales</taxon>
        <taxon>Bifidobacteriaceae</taxon>
        <taxon>Bifidobacterium</taxon>
    </lineage>
</organism>
<dbReference type="eggNOG" id="COG1938">
    <property type="taxonomic scope" value="Bacteria"/>
</dbReference>
<dbReference type="Proteomes" id="UP000029096">
    <property type="component" value="Unassembled WGS sequence"/>
</dbReference>
<comment type="caution">
    <text evidence="1">The sequence shown here is derived from an EMBL/GenBank/DDBJ whole genome shotgun (WGS) entry which is preliminary data.</text>
</comment>
<protein>
    <submittedName>
        <fullName evidence="1">PAC2 family protein</fullName>
    </submittedName>
</protein>
<proteinExistence type="predicted"/>
<sequence>MICAFEGWNDACHAATNVIHHLISHYDATEVRNIRSDAYYDYKSVRPVICHMDGTARIIWPETSFYDITINPSTHIFAQIAPEPNYKWVEYVRRSLRIADELEIDEIITLGSMFADCPHTRPLPMDELGFDPIHKVMDYDSSMRDYGPSGGCACDGPVGITTVYDAIGKEEGFDTTSLWISIPQYLSGDDCAQATLQMLRRLSDRIKVPLEEYDLPEKAAHWSAQASVLLSCNDELREYVNLLEKQYDMGSQLQILNEESRGDRLAKEVEEYLEQLDK</sequence>
<dbReference type="InterPro" id="IPR019151">
    <property type="entry name" value="Proteasome_assmbl_chaperone_2"/>
</dbReference>
<evidence type="ECO:0000313" key="2">
    <source>
        <dbReference type="Proteomes" id="UP000029096"/>
    </source>
</evidence>
<evidence type="ECO:0000313" key="1">
    <source>
        <dbReference type="EMBL" id="KFI46553.1"/>
    </source>
</evidence>
<dbReference type="Gene3D" id="3.40.50.10900">
    <property type="entry name" value="PAC-like subunit"/>
    <property type="match status" value="1"/>
</dbReference>
<dbReference type="SUPFAM" id="SSF159659">
    <property type="entry name" value="Cgl1923-like"/>
    <property type="match status" value="1"/>
</dbReference>
<dbReference type="RefSeq" id="WP_143242337.1">
    <property type="nucleotide sequence ID" value="NZ_JDUS01000001.1"/>
</dbReference>
<dbReference type="InterPro" id="IPR038389">
    <property type="entry name" value="PSMG2_sf"/>
</dbReference>